<sequence length="151" mass="17301">MDHLDYQLLTLLQQDGRSSIKHLSERLFISGPAISQRIKQLEERGIITGYHAALDYEQTNLAIKAYIQISVEPQQKPQFYTYIQDIPNILECDCVTGPYSMLLKVVFPTTSKLDHFINQIQSFGRTNTQIVFSTPLSSRGFTFKKTDEPLD</sequence>
<dbReference type="Pfam" id="PF13412">
    <property type="entry name" value="HTH_24"/>
    <property type="match status" value="1"/>
</dbReference>
<dbReference type="PROSITE" id="PS50956">
    <property type="entry name" value="HTH_ASNC_2"/>
    <property type="match status" value="1"/>
</dbReference>
<dbReference type="Proteomes" id="UP000015961">
    <property type="component" value="Unassembled WGS sequence"/>
</dbReference>
<evidence type="ECO:0000259" key="4">
    <source>
        <dbReference type="PROSITE" id="PS50956"/>
    </source>
</evidence>
<dbReference type="eggNOG" id="COG1522">
    <property type="taxonomic scope" value="Bacteria"/>
</dbReference>
<reference evidence="5 6" key="1">
    <citation type="submission" date="2013-03" db="EMBL/GenBank/DDBJ databases">
        <title>The Genome Sequence of Enterococcus sulfureus ATCC_49903 (PacBio/Illumina hybrid assembly).</title>
        <authorList>
            <consortium name="The Broad Institute Genomics Platform"/>
            <consortium name="The Broad Institute Genome Sequencing Center for Infectious Disease"/>
            <person name="Earl A."/>
            <person name="Russ C."/>
            <person name="Gilmore M."/>
            <person name="Surin D."/>
            <person name="Walker B."/>
            <person name="Young S."/>
            <person name="Zeng Q."/>
            <person name="Gargeya S."/>
            <person name="Fitzgerald M."/>
            <person name="Haas B."/>
            <person name="Abouelleil A."/>
            <person name="Allen A.W."/>
            <person name="Alvarado L."/>
            <person name="Arachchi H.M."/>
            <person name="Berlin A.M."/>
            <person name="Chapman S.B."/>
            <person name="Gainer-Dewar J."/>
            <person name="Goldberg J."/>
            <person name="Griggs A."/>
            <person name="Gujja S."/>
            <person name="Hansen M."/>
            <person name="Howarth C."/>
            <person name="Imamovic A."/>
            <person name="Ireland A."/>
            <person name="Larimer J."/>
            <person name="McCowan C."/>
            <person name="Murphy C."/>
            <person name="Pearson M."/>
            <person name="Poon T.W."/>
            <person name="Priest M."/>
            <person name="Roberts A."/>
            <person name="Saif S."/>
            <person name="Shea T."/>
            <person name="Sisk P."/>
            <person name="Sykes S."/>
            <person name="Wortman J."/>
            <person name="Nusbaum C."/>
            <person name="Birren B."/>
        </authorList>
    </citation>
    <scope>NUCLEOTIDE SEQUENCE [LARGE SCALE GENOMIC DNA]</scope>
    <source>
        <strain evidence="5 6">ATCC 49903</strain>
    </source>
</reference>
<dbReference type="InterPro" id="IPR011991">
    <property type="entry name" value="ArsR-like_HTH"/>
</dbReference>
<dbReference type="CDD" id="cd00090">
    <property type="entry name" value="HTH_ARSR"/>
    <property type="match status" value="1"/>
</dbReference>
<dbReference type="EMBL" id="ASWO01000005">
    <property type="protein sequence ID" value="EOT83580.1"/>
    <property type="molecule type" value="Genomic_DNA"/>
</dbReference>
<dbReference type="GO" id="GO:0043200">
    <property type="term" value="P:response to amino acid"/>
    <property type="evidence" value="ECO:0007669"/>
    <property type="project" value="TreeGrafter"/>
</dbReference>
<keyword evidence="2" id="KW-0238">DNA-binding</keyword>
<dbReference type="Gene3D" id="3.30.70.920">
    <property type="match status" value="1"/>
</dbReference>
<evidence type="ECO:0000313" key="6">
    <source>
        <dbReference type="Proteomes" id="UP000015961"/>
    </source>
</evidence>
<keyword evidence="6" id="KW-1185">Reference proteome</keyword>
<protein>
    <recommendedName>
        <fullName evidence="4">HTH asnC-type domain-containing protein</fullName>
    </recommendedName>
</protein>
<keyword evidence="1" id="KW-0805">Transcription regulation</keyword>
<dbReference type="SMART" id="SM00344">
    <property type="entry name" value="HTH_ASNC"/>
    <property type="match status" value="1"/>
</dbReference>
<dbReference type="Gene3D" id="1.10.10.10">
    <property type="entry name" value="Winged helix-like DNA-binding domain superfamily/Winged helix DNA-binding domain"/>
    <property type="match status" value="1"/>
</dbReference>
<dbReference type="OrthoDB" id="34294at2"/>
<dbReference type="PATRIC" id="fig|1140003.3.peg.1332"/>
<dbReference type="RefSeq" id="WP_016185826.1">
    <property type="nucleotide sequence ID" value="NZ_ASWO01000005.1"/>
</dbReference>
<comment type="caution">
    <text evidence="5">The sequence shown here is derived from an EMBL/GenBank/DDBJ whole genome shotgun (WGS) entry which is preliminary data.</text>
</comment>
<dbReference type="PRINTS" id="PR00033">
    <property type="entry name" value="HTHASNC"/>
</dbReference>
<organism evidence="5 6">
    <name type="scientific">Enterococcus sulfureus ATCC 49903</name>
    <dbReference type="NCBI Taxonomy" id="1140003"/>
    <lineage>
        <taxon>Bacteria</taxon>
        <taxon>Bacillati</taxon>
        <taxon>Bacillota</taxon>
        <taxon>Bacilli</taxon>
        <taxon>Lactobacillales</taxon>
        <taxon>Enterococcaceae</taxon>
        <taxon>Enterococcus</taxon>
    </lineage>
</organism>
<dbReference type="GO" id="GO:0043565">
    <property type="term" value="F:sequence-specific DNA binding"/>
    <property type="evidence" value="ECO:0007669"/>
    <property type="project" value="InterPro"/>
</dbReference>
<evidence type="ECO:0000256" key="3">
    <source>
        <dbReference type="ARBA" id="ARBA00023163"/>
    </source>
</evidence>
<evidence type="ECO:0000256" key="2">
    <source>
        <dbReference type="ARBA" id="ARBA00023125"/>
    </source>
</evidence>
<dbReference type="PANTHER" id="PTHR30154">
    <property type="entry name" value="LEUCINE-RESPONSIVE REGULATORY PROTEIN"/>
    <property type="match status" value="1"/>
</dbReference>
<dbReference type="InterPro" id="IPR036388">
    <property type="entry name" value="WH-like_DNA-bd_sf"/>
</dbReference>
<accession>S0P078</accession>
<dbReference type="STRING" id="1140003.OMY_01378"/>
<keyword evidence="3" id="KW-0804">Transcription</keyword>
<dbReference type="InterPro" id="IPR019887">
    <property type="entry name" value="Tscrpt_reg_AsnC/Lrp_C"/>
</dbReference>
<proteinExistence type="predicted"/>
<dbReference type="InterPro" id="IPR019888">
    <property type="entry name" value="Tscrpt_reg_AsnC-like"/>
</dbReference>
<feature type="domain" description="HTH asnC-type" evidence="4">
    <location>
        <begin position="1"/>
        <end position="62"/>
    </location>
</feature>
<dbReference type="InterPro" id="IPR000485">
    <property type="entry name" value="AsnC-type_HTH_dom"/>
</dbReference>
<dbReference type="SUPFAM" id="SSF46785">
    <property type="entry name" value="Winged helix' DNA-binding domain"/>
    <property type="match status" value="1"/>
</dbReference>
<dbReference type="AlphaFoldDB" id="S0P078"/>
<gene>
    <name evidence="5" type="ORF">I573_01302</name>
</gene>
<name>S0P078_9ENTE</name>
<evidence type="ECO:0000256" key="1">
    <source>
        <dbReference type="ARBA" id="ARBA00023015"/>
    </source>
</evidence>
<dbReference type="Pfam" id="PF01037">
    <property type="entry name" value="AsnC_trans_reg"/>
    <property type="match status" value="1"/>
</dbReference>
<dbReference type="InterPro" id="IPR036390">
    <property type="entry name" value="WH_DNA-bd_sf"/>
</dbReference>
<dbReference type="GO" id="GO:0005829">
    <property type="term" value="C:cytosol"/>
    <property type="evidence" value="ECO:0007669"/>
    <property type="project" value="TreeGrafter"/>
</dbReference>
<dbReference type="InterPro" id="IPR011008">
    <property type="entry name" value="Dimeric_a/b-barrel"/>
</dbReference>
<dbReference type="PANTHER" id="PTHR30154:SF53">
    <property type="entry name" value="HTH-TYPE TRANSCRIPTIONAL REGULATOR LRPC"/>
    <property type="match status" value="1"/>
</dbReference>
<evidence type="ECO:0000313" key="5">
    <source>
        <dbReference type="EMBL" id="EOT83580.1"/>
    </source>
</evidence>
<dbReference type="SUPFAM" id="SSF54909">
    <property type="entry name" value="Dimeric alpha+beta barrel"/>
    <property type="match status" value="1"/>
</dbReference>